<comment type="subunit">
    <text evidence="10">Heterotetramer composed of ParC and ParE.</text>
</comment>
<feature type="site" description="Interaction with DNA" evidence="10">
    <location>
        <position position="616"/>
    </location>
</feature>
<evidence type="ECO:0000256" key="4">
    <source>
        <dbReference type="ARBA" id="ARBA00022741"/>
    </source>
</evidence>
<dbReference type="PRINTS" id="PR01098">
    <property type="entry name" value="TOPISMRASE4B"/>
</dbReference>
<evidence type="ECO:0000256" key="2">
    <source>
        <dbReference type="ARBA" id="ARBA00001946"/>
    </source>
</evidence>
<keyword evidence="3" id="KW-0479">Metal-binding</keyword>
<dbReference type="SUPFAM" id="SSF54211">
    <property type="entry name" value="Ribosomal protein S5 domain 2-like"/>
    <property type="match status" value="1"/>
</dbReference>
<dbReference type="InterPro" id="IPR006171">
    <property type="entry name" value="TOPRIM_dom"/>
</dbReference>
<dbReference type="AlphaFoldDB" id="S3EHW1"/>
<dbReference type="HAMAP" id="MF_00938">
    <property type="entry name" value="ParE_type1"/>
    <property type="match status" value="1"/>
</dbReference>
<dbReference type="Proteomes" id="UP000053688">
    <property type="component" value="Unassembled WGS sequence"/>
</dbReference>
<evidence type="ECO:0000256" key="1">
    <source>
        <dbReference type="ARBA" id="ARBA00000185"/>
    </source>
</evidence>
<evidence type="ECO:0000313" key="13">
    <source>
        <dbReference type="Proteomes" id="UP000053688"/>
    </source>
</evidence>
<evidence type="ECO:0000256" key="8">
    <source>
        <dbReference type="ARBA" id="ARBA00023125"/>
    </source>
</evidence>
<comment type="caution">
    <text evidence="12">The sequence shown here is derived from an EMBL/GenBank/DDBJ whole genome shotgun (WGS) entry which is preliminary data.</text>
</comment>
<feature type="domain" description="Toprim" evidence="11">
    <location>
        <begin position="415"/>
        <end position="528"/>
    </location>
</feature>
<dbReference type="InterPro" id="IPR005737">
    <property type="entry name" value="TopoIV_B_Gneg"/>
</dbReference>
<dbReference type="PANTHER" id="PTHR45866:SF4">
    <property type="entry name" value="DNA TOPOISOMERASE 4 SUBUNIT B"/>
    <property type="match status" value="1"/>
</dbReference>
<dbReference type="FunFam" id="3.30.565.10:FF:000002">
    <property type="entry name" value="DNA gyrase subunit B"/>
    <property type="match status" value="1"/>
</dbReference>
<dbReference type="Gene3D" id="3.30.565.10">
    <property type="entry name" value="Histidine kinase-like ATPase, C-terminal domain"/>
    <property type="match status" value="1"/>
</dbReference>
<keyword evidence="6" id="KW-0460">Magnesium</keyword>
<dbReference type="InterPro" id="IPR036890">
    <property type="entry name" value="HATPase_C_sf"/>
</dbReference>
<dbReference type="EC" id="5.6.2.2" evidence="10"/>
<feature type="binding site" evidence="10">
    <location>
        <position position="8"/>
    </location>
    <ligand>
        <name>ATP</name>
        <dbReference type="ChEBI" id="CHEBI:30616"/>
    </ligand>
</feature>
<evidence type="ECO:0000256" key="7">
    <source>
        <dbReference type="ARBA" id="ARBA00023029"/>
    </source>
</evidence>
<dbReference type="SMART" id="SM00433">
    <property type="entry name" value="TOP2c"/>
    <property type="match status" value="1"/>
</dbReference>
<dbReference type="STRING" id="28176.CF66_2194"/>
<dbReference type="InterPro" id="IPR020568">
    <property type="entry name" value="Ribosomal_Su5_D2-typ_SF"/>
</dbReference>
<keyword evidence="7 10" id="KW-0799">Topoisomerase</keyword>
<keyword evidence="4 10" id="KW-0547">Nucleotide-binding</keyword>
<keyword evidence="9 10" id="KW-0413">Isomerase</keyword>
<feature type="binding site" evidence="10">
    <location>
        <position position="72"/>
    </location>
    <ligand>
        <name>ATP</name>
        <dbReference type="ChEBI" id="CHEBI:30616"/>
    </ligand>
</feature>
<dbReference type="PROSITE" id="PS50880">
    <property type="entry name" value="TOPRIM"/>
    <property type="match status" value="1"/>
</dbReference>
<comment type="similarity">
    <text evidence="10">Belongs to the type II topoisomerase family. ParE type 1 subfamily.</text>
</comment>
<evidence type="ECO:0000256" key="10">
    <source>
        <dbReference type="HAMAP-Rule" id="MF_00938"/>
    </source>
</evidence>
<evidence type="ECO:0000259" key="11">
    <source>
        <dbReference type="PROSITE" id="PS50880"/>
    </source>
</evidence>
<keyword evidence="5 10" id="KW-0067">ATP-binding</keyword>
<organism evidence="12 13">
    <name type="scientific">Candidatus Photodesmus katoptron Akat1</name>
    <dbReference type="NCBI Taxonomy" id="1236703"/>
    <lineage>
        <taxon>Bacteria</taxon>
        <taxon>Pseudomonadati</taxon>
        <taxon>Pseudomonadota</taxon>
        <taxon>Gammaproteobacteria</taxon>
        <taxon>Vibrionales</taxon>
        <taxon>Vibrionaceae</taxon>
        <taxon>Candidatus Photodesmus</taxon>
    </lineage>
</organism>
<comment type="function">
    <text evidence="10">Topoisomerase IV is essential for chromosome segregation. It relaxes supercoiled DNA. Performs the decatenation events required during the replication of a circular DNA molecule.</text>
</comment>
<feature type="binding site" evidence="10">
    <location>
        <position position="337"/>
    </location>
    <ligand>
        <name>ATP</name>
        <dbReference type="ChEBI" id="CHEBI:30616"/>
    </ligand>
</feature>
<feature type="site" description="Interaction with DNA" evidence="10">
    <location>
        <position position="449"/>
    </location>
</feature>
<dbReference type="GO" id="GO:0006265">
    <property type="term" value="P:DNA topological change"/>
    <property type="evidence" value="ECO:0007669"/>
    <property type="project" value="UniProtKB-UniRule"/>
</dbReference>
<feature type="binding site" evidence="10">
    <location>
        <position position="45"/>
    </location>
    <ligand>
        <name>ATP</name>
        <dbReference type="ChEBI" id="CHEBI:30616"/>
    </ligand>
</feature>
<dbReference type="Gene3D" id="3.30.230.10">
    <property type="match status" value="1"/>
</dbReference>
<dbReference type="InterPro" id="IPR014721">
    <property type="entry name" value="Ribsml_uS5_D2-typ_fold_subgr"/>
</dbReference>
<dbReference type="SUPFAM" id="SSF55874">
    <property type="entry name" value="ATPase domain of HSP90 chaperone/DNA topoisomerase II/histidine kinase"/>
    <property type="match status" value="1"/>
</dbReference>
<feature type="binding site" evidence="10">
    <location>
        <begin position="113"/>
        <end position="119"/>
    </location>
    <ligand>
        <name>ATP</name>
        <dbReference type="ChEBI" id="CHEBI:30616"/>
    </ligand>
</feature>
<dbReference type="InterPro" id="IPR013506">
    <property type="entry name" value="Topo_IIA_bsu_dom2"/>
</dbReference>
<keyword evidence="13" id="KW-1185">Reference proteome</keyword>
<feature type="site" description="Interaction with DNA" evidence="10">
    <location>
        <position position="500"/>
    </location>
</feature>
<dbReference type="eggNOG" id="COG0187">
    <property type="taxonomic scope" value="Bacteria"/>
</dbReference>
<dbReference type="InterPro" id="IPR013760">
    <property type="entry name" value="Topo_IIA-like_dom_sf"/>
</dbReference>
<dbReference type="GO" id="GO:0046872">
    <property type="term" value="F:metal ion binding"/>
    <property type="evidence" value="ECO:0007669"/>
    <property type="project" value="UniProtKB-KW"/>
</dbReference>
<dbReference type="PATRIC" id="fig|1236703.3.peg.214"/>
<dbReference type="FunFam" id="3.40.50.670:FF:000003">
    <property type="entry name" value="DNA topoisomerase 4 subunit B"/>
    <property type="match status" value="1"/>
</dbReference>
<dbReference type="PANTHER" id="PTHR45866">
    <property type="entry name" value="DNA GYRASE/TOPOISOMERASE SUBUNIT B"/>
    <property type="match status" value="1"/>
</dbReference>
<dbReference type="Pfam" id="PF00986">
    <property type="entry name" value="DNA_gyraseB_C"/>
    <property type="match status" value="1"/>
</dbReference>
<dbReference type="InterPro" id="IPR003594">
    <property type="entry name" value="HATPase_dom"/>
</dbReference>
<evidence type="ECO:0000256" key="9">
    <source>
        <dbReference type="ARBA" id="ARBA00023235"/>
    </source>
</evidence>
<dbReference type="Gene3D" id="3.40.50.670">
    <property type="match status" value="1"/>
</dbReference>
<dbReference type="NCBIfam" id="TIGR01055">
    <property type="entry name" value="parE_Gneg"/>
    <property type="match status" value="1"/>
</dbReference>
<evidence type="ECO:0000256" key="3">
    <source>
        <dbReference type="ARBA" id="ARBA00022723"/>
    </source>
</evidence>
<dbReference type="CDD" id="cd16928">
    <property type="entry name" value="HATPase_GyrB-like"/>
    <property type="match status" value="1"/>
</dbReference>
<gene>
    <name evidence="10" type="primary">parE</name>
    <name evidence="12" type="ORF">O1U_0224</name>
</gene>
<dbReference type="InterPro" id="IPR013759">
    <property type="entry name" value="Topo_IIA_B_C"/>
</dbReference>
<reference evidence="12 13" key="1">
    <citation type="journal article" date="2014" name="Environ. Microbiol.">
        <title>Genomic signatures of obligate host dependence in the luminous bacterial symbiont of a vertebrate.</title>
        <authorList>
            <person name="Hendry T.A."/>
            <person name="de Wet J.R."/>
            <person name="Dunlap P.V."/>
        </authorList>
    </citation>
    <scope>NUCLEOTIDE SEQUENCE [LARGE SCALE GENOMIC DNA]</scope>
    <source>
        <strain evidence="12 13">Akat1</strain>
    </source>
</reference>
<dbReference type="CDD" id="cd00822">
    <property type="entry name" value="TopoII_Trans_DNA_gyrase"/>
    <property type="match status" value="1"/>
</dbReference>
<comment type="catalytic activity">
    <reaction evidence="1 10">
        <text>ATP-dependent breakage, passage and rejoining of double-stranded DNA.</text>
        <dbReference type="EC" id="5.6.2.2"/>
    </reaction>
</comment>
<dbReference type="InterPro" id="IPR001241">
    <property type="entry name" value="Topo_IIA"/>
</dbReference>
<protein>
    <recommendedName>
        <fullName evidence="10">DNA topoisomerase 4 subunit B</fullName>
        <ecNumber evidence="10">5.6.2.2</ecNumber>
    </recommendedName>
    <alternativeName>
        <fullName evidence="10">Topoisomerase IV subunit B</fullName>
    </alternativeName>
</protein>
<dbReference type="EMBL" id="AMSD01000001">
    <property type="protein sequence ID" value="EPE37763.1"/>
    <property type="molecule type" value="Genomic_DNA"/>
</dbReference>
<dbReference type="PRINTS" id="PR00418">
    <property type="entry name" value="TPI2FAMILY"/>
</dbReference>
<dbReference type="GO" id="GO:0003918">
    <property type="term" value="F:DNA topoisomerase type II (double strand cut, ATP-hydrolyzing) activity"/>
    <property type="evidence" value="ECO:0007669"/>
    <property type="project" value="UniProtKB-UniRule"/>
</dbReference>
<keyword evidence="8 10" id="KW-0238">DNA-binding</keyword>
<proteinExistence type="inferred from homology"/>
<dbReference type="Pfam" id="PF02518">
    <property type="entry name" value="HATPase_c"/>
    <property type="match status" value="1"/>
</dbReference>
<accession>S3EHW1</accession>
<dbReference type="SMART" id="SM00387">
    <property type="entry name" value="HATPase_c"/>
    <property type="match status" value="1"/>
</dbReference>
<dbReference type="GO" id="GO:0005694">
    <property type="term" value="C:chromosome"/>
    <property type="evidence" value="ECO:0007669"/>
    <property type="project" value="InterPro"/>
</dbReference>
<dbReference type="SUPFAM" id="SSF56719">
    <property type="entry name" value="Type II DNA topoisomerase"/>
    <property type="match status" value="1"/>
</dbReference>
<evidence type="ECO:0000313" key="12">
    <source>
        <dbReference type="EMBL" id="EPE37763.1"/>
    </source>
</evidence>
<dbReference type="Pfam" id="PF00204">
    <property type="entry name" value="DNA_gyraseB"/>
    <property type="match status" value="1"/>
</dbReference>
<dbReference type="GO" id="GO:0005524">
    <property type="term" value="F:ATP binding"/>
    <property type="evidence" value="ECO:0007669"/>
    <property type="project" value="UniProtKB-UniRule"/>
</dbReference>
<dbReference type="Pfam" id="PF01751">
    <property type="entry name" value="Toprim"/>
    <property type="match status" value="1"/>
</dbReference>
<sequence length="629" mass="71334">MMIKQHPYTAESIEVLDGLEPVRKRPGMYTDTTRPNHLGQEVIDNSIDEVLAGYASKIQVILHANQSLEVIDDGRGIPIDIHPKENISAAELIFCKLHVGGKFSNKNYQFSGGLHGVGISVVNALSKRVEISIYRNSKIYEMTFENGKKTKELSITGNCDKNTHGTRVHFWPDPNYFDCANFLVTHLVKNLQAKSVLCKKLKVIFLDKVNGHEYKWFYKDGLQDYLKKRLKGCVILPKEPFAGELIKKKERMSWAILWQPEGGNLITESYVNLIPTVQGGTHVNGLRQGLLDAVREFCQFRNLLSRSFKLTSDDIFNCCSYVLSIQIKNPQFSSQMKERLSSPKTSTFISSIIKDAFSLWLNEKTQSANLLVDIFMTNANRRMQINKKIIRKKIASAPSLPGKLTDCLTQDRNCTEIFFVEGDSAGGSAKQARDREFQAVMPLRGKILNTWEISSNQLFTSQEVLDISIALGISPDSDNLNGLRYGKICILADADSDGLHIATLLCALFIRHFRSLVKSGHIYVAMPPLYRIDCGKNIYYALDNDERDNILNQLKNKKQKIEVKRFKGLGEMNPLQLRETAMAPKTRRLIQLTIDDFDATYEMMDLLLAKKRAADRRNWLQKNGNLVKV</sequence>
<name>S3EHW1_9GAMM</name>
<comment type="cofactor">
    <cofactor evidence="2">
        <name>Mg(2+)</name>
        <dbReference type="ChEBI" id="CHEBI:18420"/>
    </cofactor>
</comment>
<dbReference type="GO" id="GO:0007059">
    <property type="term" value="P:chromosome segregation"/>
    <property type="evidence" value="ECO:0007669"/>
    <property type="project" value="UniProtKB-UniRule"/>
</dbReference>
<dbReference type="GO" id="GO:0003677">
    <property type="term" value="F:DNA binding"/>
    <property type="evidence" value="ECO:0007669"/>
    <property type="project" value="UniProtKB-UniRule"/>
</dbReference>
<evidence type="ECO:0000256" key="6">
    <source>
        <dbReference type="ARBA" id="ARBA00022842"/>
    </source>
</evidence>
<evidence type="ECO:0000256" key="5">
    <source>
        <dbReference type="ARBA" id="ARBA00022840"/>
    </source>
</evidence>
<dbReference type="InterPro" id="IPR002288">
    <property type="entry name" value="DNA_gyrase_B_C"/>
</dbReference>